<evidence type="ECO:0000256" key="4">
    <source>
        <dbReference type="ARBA" id="ARBA00022723"/>
    </source>
</evidence>
<comment type="caution">
    <text evidence="15">The sequence shown here is derived from an EMBL/GenBank/DDBJ whole genome shotgun (WGS) entry which is preliminary data.</text>
</comment>
<dbReference type="GO" id="GO:0008821">
    <property type="term" value="F:crossover junction DNA endonuclease activity"/>
    <property type="evidence" value="ECO:0007669"/>
    <property type="project" value="UniProtKB-UniRule"/>
</dbReference>
<evidence type="ECO:0000256" key="6">
    <source>
        <dbReference type="ARBA" id="ARBA00022763"/>
    </source>
</evidence>
<keyword evidence="6 13" id="KW-0227">DNA damage</keyword>
<dbReference type="CDD" id="cd16962">
    <property type="entry name" value="RuvC"/>
    <property type="match status" value="1"/>
</dbReference>
<dbReference type="PRINTS" id="PR00696">
    <property type="entry name" value="RSOLVASERUVC"/>
</dbReference>
<feature type="active site" evidence="13">
    <location>
        <position position="7"/>
    </location>
</feature>
<dbReference type="GO" id="GO:0006310">
    <property type="term" value="P:DNA recombination"/>
    <property type="evidence" value="ECO:0007669"/>
    <property type="project" value="UniProtKB-UniRule"/>
</dbReference>
<keyword evidence="4 13" id="KW-0479">Metal-binding</keyword>
<evidence type="ECO:0000256" key="5">
    <source>
        <dbReference type="ARBA" id="ARBA00022759"/>
    </source>
</evidence>
<feature type="active site" evidence="13">
    <location>
        <position position="67"/>
    </location>
</feature>
<protein>
    <recommendedName>
        <fullName evidence="13 14">Crossover junction endodeoxyribonuclease RuvC</fullName>
        <ecNumber evidence="13 14">3.1.21.10</ecNumber>
    </recommendedName>
    <alternativeName>
        <fullName evidence="13">Holliday junction nuclease RuvC</fullName>
    </alternativeName>
    <alternativeName>
        <fullName evidence="13">Holliday junction resolvase RuvC</fullName>
    </alternativeName>
</protein>
<keyword evidence="8 13" id="KW-0460">Magnesium</keyword>
<dbReference type="GO" id="GO:0005737">
    <property type="term" value="C:cytoplasm"/>
    <property type="evidence" value="ECO:0007669"/>
    <property type="project" value="UniProtKB-SubCell"/>
</dbReference>
<comment type="cofactor">
    <cofactor evidence="13">
        <name>Mg(2+)</name>
        <dbReference type="ChEBI" id="CHEBI:18420"/>
    </cofactor>
    <text evidence="13">Binds 2 Mg(2+) ion per subunit.</text>
</comment>
<keyword evidence="3 13" id="KW-0540">Nuclease</keyword>
<dbReference type="GO" id="GO:0006281">
    <property type="term" value="P:DNA repair"/>
    <property type="evidence" value="ECO:0007669"/>
    <property type="project" value="UniProtKB-UniRule"/>
</dbReference>
<keyword evidence="9 13" id="KW-0238">DNA-binding</keyword>
<dbReference type="HAMAP" id="MF_00034">
    <property type="entry name" value="RuvC"/>
    <property type="match status" value="1"/>
</dbReference>
<proteinExistence type="inferred from homology"/>
<keyword evidence="11 13" id="KW-0234">DNA repair</keyword>
<dbReference type="GO" id="GO:0000287">
    <property type="term" value="F:magnesium ion binding"/>
    <property type="evidence" value="ECO:0007669"/>
    <property type="project" value="UniProtKB-UniRule"/>
</dbReference>
<keyword evidence="2 13" id="KW-0963">Cytoplasm</keyword>
<keyword evidence="5 13" id="KW-0255">Endonuclease</keyword>
<evidence type="ECO:0000256" key="11">
    <source>
        <dbReference type="ARBA" id="ARBA00023204"/>
    </source>
</evidence>
<evidence type="ECO:0000256" key="12">
    <source>
        <dbReference type="ARBA" id="ARBA00029354"/>
    </source>
</evidence>
<organism evidence="15 16">
    <name type="scientific">Candidatus Saganbacteria bacterium</name>
    <dbReference type="NCBI Taxonomy" id="2575572"/>
    <lineage>
        <taxon>Bacteria</taxon>
        <taxon>Bacillati</taxon>
        <taxon>Saganbacteria</taxon>
    </lineage>
</organism>
<sequence>MLTLGIDPGTAATGFGLVRQCGDRLLQVGHGCILTSPAEAAHERLAKIYSGLKKLIDDYKPDMVAVERLYFGSNSKTALAVGQARGMVLLAAAERKIPISEYTPLEVKIAITGYGKAGKKQIQQMVKNLLNLSQFPKPDDAADALAVAICHLHSYKMLNFRIEAGGPSLAHLRRDFTAGQKNIHGARA</sequence>
<dbReference type="SUPFAM" id="SSF53098">
    <property type="entry name" value="Ribonuclease H-like"/>
    <property type="match status" value="1"/>
</dbReference>
<comment type="similarity">
    <text evidence="1 13">Belongs to the RuvC family.</text>
</comment>
<dbReference type="NCBIfam" id="NF000711">
    <property type="entry name" value="PRK00039.2-1"/>
    <property type="match status" value="1"/>
</dbReference>
<dbReference type="PANTHER" id="PTHR30194">
    <property type="entry name" value="CROSSOVER JUNCTION ENDODEOXYRIBONUCLEASE RUVC"/>
    <property type="match status" value="1"/>
</dbReference>
<evidence type="ECO:0000256" key="9">
    <source>
        <dbReference type="ARBA" id="ARBA00023125"/>
    </source>
</evidence>
<dbReference type="InterPro" id="IPR036397">
    <property type="entry name" value="RNaseH_sf"/>
</dbReference>
<comment type="catalytic activity">
    <reaction evidence="12 13">
        <text>Endonucleolytic cleavage at a junction such as a reciprocal single-stranded crossover between two homologous DNA duplexes (Holliday junction).</text>
        <dbReference type="EC" id="3.1.21.10"/>
    </reaction>
</comment>
<comment type="subunit">
    <text evidence="13">Homodimer which binds Holliday junction (HJ) DNA. The HJ becomes 2-fold symmetrical on binding to RuvC with unstacked arms; it has a different conformation from HJ DNA in complex with RuvA. In the full resolvosome a probable DNA-RuvA(4)-RuvB(12)-RuvC(2) complex forms which resolves the HJ.</text>
</comment>
<dbReference type="EMBL" id="JACRKR010000165">
    <property type="protein sequence ID" value="MBI5079033.1"/>
    <property type="molecule type" value="Genomic_DNA"/>
</dbReference>
<dbReference type="Gene3D" id="3.30.420.10">
    <property type="entry name" value="Ribonuclease H-like superfamily/Ribonuclease H"/>
    <property type="match status" value="1"/>
</dbReference>
<evidence type="ECO:0000313" key="15">
    <source>
        <dbReference type="EMBL" id="MBI5079033.1"/>
    </source>
</evidence>
<name>A0A9D6UN61_UNCSA</name>
<dbReference type="AlphaFoldDB" id="A0A9D6UN61"/>
<keyword evidence="10 13" id="KW-0233">DNA recombination</keyword>
<evidence type="ECO:0000256" key="1">
    <source>
        <dbReference type="ARBA" id="ARBA00009518"/>
    </source>
</evidence>
<dbReference type="GO" id="GO:0048476">
    <property type="term" value="C:Holliday junction resolvase complex"/>
    <property type="evidence" value="ECO:0007669"/>
    <property type="project" value="UniProtKB-UniRule"/>
</dbReference>
<evidence type="ECO:0000256" key="14">
    <source>
        <dbReference type="NCBIfam" id="TIGR00228"/>
    </source>
</evidence>
<dbReference type="PROSITE" id="PS01321">
    <property type="entry name" value="RUVC"/>
    <property type="match status" value="1"/>
</dbReference>
<dbReference type="InterPro" id="IPR002176">
    <property type="entry name" value="X-over_junc_endoDNase_RuvC"/>
</dbReference>
<comment type="function">
    <text evidence="13">The RuvA-RuvB-RuvC complex processes Holliday junction (HJ) DNA during genetic recombination and DNA repair. Endonuclease that resolves HJ intermediates. Cleaves cruciform DNA by making single-stranded nicks across the HJ at symmetrical positions within the homologous arms, yielding a 5'-phosphate and a 3'-hydroxyl group; requires a central core of homology in the junction. The consensus cleavage sequence is 5'-(A/T)TT(C/G)-3'. Cleavage occurs on the 3'-side of the TT dinucleotide at the point of strand exchange. HJ branch migration catalyzed by RuvA-RuvB allows RuvC to scan DNA until it finds its consensus sequence, where it cleaves and resolves the cruciform DNA.</text>
</comment>
<dbReference type="PANTHER" id="PTHR30194:SF3">
    <property type="entry name" value="CROSSOVER JUNCTION ENDODEOXYRIBONUCLEASE RUVC"/>
    <property type="match status" value="1"/>
</dbReference>
<evidence type="ECO:0000313" key="16">
    <source>
        <dbReference type="Proteomes" id="UP000808761"/>
    </source>
</evidence>
<comment type="subcellular location">
    <subcellularLocation>
        <location evidence="13">Cytoplasm</location>
    </subcellularLocation>
</comment>
<feature type="active site" evidence="13">
    <location>
        <position position="140"/>
    </location>
</feature>
<reference evidence="15" key="1">
    <citation type="submission" date="2020-07" db="EMBL/GenBank/DDBJ databases">
        <title>Huge and variable diversity of episymbiotic CPR bacteria and DPANN archaea in groundwater ecosystems.</title>
        <authorList>
            <person name="He C.Y."/>
            <person name="Keren R."/>
            <person name="Whittaker M."/>
            <person name="Farag I.F."/>
            <person name="Doudna J."/>
            <person name="Cate J.H.D."/>
            <person name="Banfield J.F."/>
        </authorList>
    </citation>
    <scope>NUCLEOTIDE SEQUENCE</scope>
    <source>
        <strain evidence="15">NC_groundwater_1860_Pr3_B-0.1um_51_7</strain>
    </source>
</reference>
<gene>
    <name evidence="13 15" type="primary">ruvC</name>
    <name evidence="15" type="ORF">HZB08_03335</name>
</gene>
<evidence type="ECO:0000256" key="2">
    <source>
        <dbReference type="ARBA" id="ARBA00022490"/>
    </source>
</evidence>
<feature type="binding site" evidence="13">
    <location>
        <position position="140"/>
    </location>
    <ligand>
        <name>Mg(2+)</name>
        <dbReference type="ChEBI" id="CHEBI:18420"/>
        <label>1</label>
    </ligand>
</feature>
<feature type="binding site" evidence="13">
    <location>
        <position position="67"/>
    </location>
    <ligand>
        <name>Mg(2+)</name>
        <dbReference type="ChEBI" id="CHEBI:18420"/>
        <label>2</label>
    </ligand>
</feature>
<keyword evidence="7 13" id="KW-0378">Hydrolase</keyword>
<dbReference type="NCBIfam" id="TIGR00228">
    <property type="entry name" value="ruvC"/>
    <property type="match status" value="1"/>
</dbReference>
<dbReference type="FunFam" id="3.30.420.10:FF:000002">
    <property type="entry name" value="Crossover junction endodeoxyribonuclease RuvC"/>
    <property type="match status" value="1"/>
</dbReference>
<evidence type="ECO:0000256" key="7">
    <source>
        <dbReference type="ARBA" id="ARBA00022801"/>
    </source>
</evidence>
<evidence type="ECO:0000256" key="3">
    <source>
        <dbReference type="ARBA" id="ARBA00022722"/>
    </source>
</evidence>
<evidence type="ECO:0000256" key="13">
    <source>
        <dbReference type="HAMAP-Rule" id="MF_00034"/>
    </source>
</evidence>
<dbReference type="InterPro" id="IPR020563">
    <property type="entry name" value="X-over_junc_endoDNase_Mg_BS"/>
</dbReference>
<dbReference type="InterPro" id="IPR012337">
    <property type="entry name" value="RNaseH-like_sf"/>
</dbReference>
<dbReference type="Proteomes" id="UP000808761">
    <property type="component" value="Unassembled WGS sequence"/>
</dbReference>
<dbReference type="GO" id="GO:0003677">
    <property type="term" value="F:DNA binding"/>
    <property type="evidence" value="ECO:0007669"/>
    <property type="project" value="UniProtKB-KW"/>
</dbReference>
<feature type="binding site" evidence="13">
    <location>
        <position position="7"/>
    </location>
    <ligand>
        <name>Mg(2+)</name>
        <dbReference type="ChEBI" id="CHEBI:18420"/>
        <label>1</label>
    </ligand>
</feature>
<evidence type="ECO:0000256" key="8">
    <source>
        <dbReference type="ARBA" id="ARBA00022842"/>
    </source>
</evidence>
<dbReference type="Pfam" id="PF02075">
    <property type="entry name" value="RuvC"/>
    <property type="match status" value="1"/>
</dbReference>
<accession>A0A9D6UN61</accession>
<evidence type="ECO:0000256" key="10">
    <source>
        <dbReference type="ARBA" id="ARBA00023172"/>
    </source>
</evidence>
<dbReference type="EC" id="3.1.21.10" evidence="13 14"/>